<evidence type="ECO:0000259" key="9">
    <source>
        <dbReference type="PROSITE" id="PS50305"/>
    </source>
</evidence>
<accession>A0AAW6E340</accession>
<evidence type="ECO:0000313" key="11">
    <source>
        <dbReference type="Proteomes" id="UP001211015"/>
    </source>
</evidence>
<keyword evidence="2" id="KW-0520">NAD</keyword>
<evidence type="ECO:0000256" key="2">
    <source>
        <dbReference type="ARBA" id="ARBA00023027"/>
    </source>
</evidence>
<evidence type="ECO:0000313" key="10">
    <source>
        <dbReference type="EMBL" id="MDB8744354.1"/>
    </source>
</evidence>
<gene>
    <name evidence="10" type="ORF">PNU62_04915</name>
</gene>
<evidence type="ECO:0000256" key="5">
    <source>
        <dbReference type="ARBA" id="ARBA00035014"/>
    </source>
</evidence>
<dbReference type="EC" id="3.2.2.5" evidence="4"/>
<dbReference type="InterPro" id="IPR041486">
    <property type="entry name" value="ThsA_STALD"/>
</dbReference>
<organism evidence="10 11">
    <name type="scientific">Ruminococcus bicirculans</name>
    <name type="common">ex Wegman et al. 2014</name>
    <dbReference type="NCBI Taxonomy" id="1160721"/>
    <lineage>
        <taxon>Bacteria</taxon>
        <taxon>Bacillati</taxon>
        <taxon>Bacillota</taxon>
        <taxon>Clostridia</taxon>
        <taxon>Eubacteriales</taxon>
        <taxon>Oscillospiraceae</taxon>
        <taxon>Ruminococcus</taxon>
    </lineage>
</organism>
<evidence type="ECO:0000256" key="1">
    <source>
        <dbReference type="ARBA" id="ARBA00022801"/>
    </source>
</evidence>
<dbReference type="GO" id="GO:0003953">
    <property type="term" value="F:NAD+ nucleosidase activity"/>
    <property type="evidence" value="ECO:0007669"/>
    <property type="project" value="UniProtKB-EC"/>
</dbReference>
<dbReference type="AlphaFoldDB" id="A0AAW6E340"/>
<keyword evidence="1" id="KW-0378">Hydrolase</keyword>
<proteinExistence type="inferred from homology"/>
<dbReference type="CDD" id="cd01406">
    <property type="entry name" value="SIR2-like"/>
    <property type="match status" value="1"/>
</dbReference>
<dbReference type="GO" id="GO:0051607">
    <property type="term" value="P:defense response to virus"/>
    <property type="evidence" value="ECO:0007669"/>
    <property type="project" value="UniProtKB-KW"/>
</dbReference>
<feature type="domain" description="Deacetylase sirtuin-type" evidence="9">
    <location>
        <begin position="1"/>
        <end position="281"/>
    </location>
</feature>
<evidence type="ECO:0000256" key="3">
    <source>
        <dbReference type="ARBA" id="ARBA00023118"/>
    </source>
</evidence>
<dbReference type="RefSeq" id="WP_243240691.1">
    <property type="nucleotide sequence ID" value="NZ_JADNGL010000006.1"/>
</dbReference>
<dbReference type="InterPro" id="IPR026590">
    <property type="entry name" value="Ssirtuin_cat_dom"/>
</dbReference>
<dbReference type="InterPro" id="IPR029035">
    <property type="entry name" value="DHS-like_NAD/FAD-binding_dom"/>
</dbReference>
<dbReference type="Pfam" id="PF18185">
    <property type="entry name" value="STALD"/>
    <property type="match status" value="1"/>
</dbReference>
<dbReference type="Proteomes" id="UP001211015">
    <property type="component" value="Unassembled WGS sequence"/>
</dbReference>
<dbReference type="SUPFAM" id="SSF52467">
    <property type="entry name" value="DHS-like NAD/FAD-binding domain"/>
    <property type="match status" value="1"/>
</dbReference>
<sequence length="484" mass="55982">MNKDISLFIDRYVKEIQNYTAAMFIGAGFSMNAGYVDWKSLLSGIAEDLGLDIEKETDLVSLAQYNYNENGQNRGVINHALFEEFTKEKDLDENHRILARLPISTFWTTNYDSLIEEALRDARKTVDVKHCNSQLSLTVPHRDAIVYKMHGDKSNPNEAILIKDDYEQYYQKHAQFITSLSGDLISKTFLFIGFSFSDPNLDYILSRIRIDYKENNRQHYAIMRNVSKNDYESEADYDYAKRKQELFMGDLKRYSIKPLMIDDYSEITDILKEINRRLNHNNVFVSGSAYEYSEYSEDEKAATDFIQSLSQRLIQKGFNIISGFGLGVGSAVIYGALQEIYMKNQRINDERLLLRPFPQGEDYKAMWKEYREDMISRAGVSIFIFGNKYDAENESTVLAGGMKQEFEMATEQHNLIVPVGCTGYMAHKIWEEIHEDLSKYYTNVDDELTVAFKKLNNKCETSQLIDNILSFIDLFKNGKHTSAN</sequence>
<dbReference type="Pfam" id="PF13289">
    <property type="entry name" value="SIR2_2"/>
    <property type="match status" value="1"/>
</dbReference>
<evidence type="ECO:0000256" key="7">
    <source>
        <dbReference type="ARBA" id="ARBA00047575"/>
    </source>
</evidence>
<comment type="similarity">
    <text evidence="5">Belongs to the soluble Thoeris ThsA family.</text>
</comment>
<keyword evidence="3" id="KW-0051">Antiviral defense</keyword>
<evidence type="ECO:0000256" key="6">
    <source>
        <dbReference type="ARBA" id="ARBA00035033"/>
    </source>
</evidence>
<protein>
    <recommendedName>
        <fullName evidence="6">NAD(+) hydrolase ThsA</fullName>
        <ecNumber evidence="4">3.2.2.5</ecNumber>
    </recommendedName>
</protein>
<evidence type="ECO:0000256" key="4">
    <source>
        <dbReference type="ARBA" id="ARBA00034327"/>
    </source>
</evidence>
<dbReference type="EMBL" id="JAQMLV010000005">
    <property type="protein sequence ID" value="MDB8744354.1"/>
    <property type="molecule type" value="Genomic_DNA"/>
</dbReference>
<comment type="catalytic activity">
    <reaction evidence="7">
        <text>NAD(+) + H2O = ADP-D-ribose + nicotinamide + H(+)</text>
        <dbReference type="Rhea" id="RHEA:16301"/>
        <dbReference type="ChEBI" id="CHEBI:15377"/>
        <dbReference type="ChEBI" id="CHEBI:15378"/>
        <dbReference type="ChEBI" id="CHEBI:17154"/>
        <dbReference type="ChEBI" id="CHEBI:57540"/>
        <dbReference type="ChEBI" id="CHEBI:57967"/>
        <dbReference type="EC" id="3.2.2.5"/>
    </reaction>
    <physiologicalReaction direction="left-to-right" evidence="7">
        <dbReference type="Rhea" id="RHEA:16302"/>
    </physiologicalReaction>
</comment>
<evidence type="ECO:0000256" key="8">
    <source>
        <dbReference type="PROSITE-ProRule" id="PRU00236"/>
    </source>
</evidence>
<name>A0AAW6E340_9FIRM</name>
<comment type="caution">
    <text evidence="8">Lacks conserved residue(s) required for the propagation of feature annotation.</text>
</comment>
<dbReference type="PROSITE" id="PS50305">
    <property type="entry name" value="SIRTUIN"/>
    <property type="match status" value="1"/>
</dbReference>
<reference evidence="10" key="1">
    <citation type="submission" date="2023-01" db="EMBL/GenBank/DDBJ databases">
        <title>Human gut microbiome strain richness.</title>
        <authorList>
            <person name="Chen-Liaw A."/>
        </authorList>
    </citation>
    <scope>NUCLEOTIDE SEQUENCE</scope>
    <source>
        <strain evidence="10">1001275st1_F4_1001275B_160808</strain>
    </source>
</reference>
<comment type="caution">
    <text evidence="10">The sequence shown here is derived from an EMBL/GenBank/DDBJ whole genome shotgun (WGS) entry which is preliminary data.</text>
</comment>